<dbReference type="RefSeq" id="XP_007725216.1">
    <property type="nucleotide sequence ID" value="XM_007727026.1"/>
</dbReference>
<dbReference type="OrthoDB" id="270639at2759"/>
<feature type="compositionally biased region" description="Basic and acidic residues" evidence="1">
    <location>
        <begin position="111"/>
        <end position="132"/>
    </location>
</feature>
<gene>
    <name evidence="2" type="ORF">A1O1_06146</name>
</gene>
<dbReference type="GO" id="GO:0070126">
    <property type="term" value="P:mitochondrial translational termination"/>
    <property type="evidence" value="ECO:0007669"/>
    <property type="project" value="TreeGrafter"/>
</dbReference>
<comment type="caution">
    <text evidence="2">The sequence shown here is derived from an EMBL/GenBank/DDBJ whole genome shotgun (WGS) entry which is preliminary data.</text>
</comment>
<keyword evidence="3" id="KW-1185">Reference proteome</keyword>
<dbReference type="AlphaFoldDB" id="W9XZW7"/>
<evidence type="ECO:0000313" key="3">
    <source>
        <dbReference type="Proteomes" id="UP000019484"/>
    </source>
</evidence>
<dbReference type="STRING" id="1182541.W9XZW7"/>
<dbReference type="EMBL" id="AMWN01000005">
    <property type="protein sequence ID" value="EXJ85778.1"/>
    <property type="molecule type" value="Genomic_DNA"/>
</dbReference>
<dbReference type="PANTHER" id="PTHR11075">
    <property type="entry name" value="PEPTIDE CHAIN RELEASE FACTOR"/>
    <property type="match status" value="1"/>
</dbReference>
<name>W9XZW7_9EURO</name>
<proteinExistence type="predicted"/>
<feature type="region of interest" description="Disordered" evidence="1">
    <location>
        <begin position="111"/>
        <end position="151"/>
    </location>
</feature>
<sequence length="151" mass="17086">MLEKSATVVRVVLVARMSISMFDLLVISRQGLMFLRVNSKAQLRVPVDRLLPLLPPVLHEGILASRYYAQGSSSLVIQADESRKQPANKETCFRKLTQLIVDEYKRAVPGETTADQKKKVEKLQHAENESRLKTKKLHASKKQSRSKGNMD</sequence>
<evidence type="ECO:0008006" key="4">
    <source>
        <dbReference type="Google" id="ProtNLM"/>
    </source>
</evidence>
<dbReference type="GeneID" id="19161015"/>
<dbReference type="GO" id="GO:0005762">
    <property type="term" value="C:mitochondrial large ribosomal subunit"/>
    <property type="evidence" value="ECO:0007669"/>
    <property type="project" value="TreeGrafter"/>
</dbReference>
<evidence type="ECO:0000256" key="1">
    <source>
        <dbReference type="SAM" id="MobiDB-lite"/>
    </source>
</evidence>
<reference evidence="2 3" key="1">
    <citation type="submission" date="2013-03" db="EMBL/GenBank/DDBJ databases">
        <title>The Genome Sequence of Capronia coronata CBS 617.96.</title>
        <authorList>
            <consortium name="The Broad Institute Genomics Platform"/>
            <person name="Cuomo C."/>
            <person name="de Hoog S."/>
            <person name="Gorbushina A."/>
            <person name="Walker B."/>
            <person name="Young S.K."/>
            <person name="Zeng Q."/>
            <person name="Gargeya S."/>
            <person name="Fitzgerald M."/>
            <person name="Haas B."/>
            <person name="Abouelleil A."/>
            <person name="Allen A.W."/>
            <person name="Alvarado L."/>
            <person name="Arachchi H.M."/>
            <person name="Berlin A.M."/>
            <person name="Chapman S.B."/>
            <person name="Gainer-Dewar J."/>
            <person name="Goldberg J."/>
            <person name="Griggs A."/>
            <person name="Gujja S."/>
            <person name="Hansen M."/>
            <person name="Howarth C."/>
            <person name="Imamovic A."/>
            <person name="Ireland A."/>
            <person name="Larimer J."/>
            <person name="McCowan C."/>
            <person name="Murphy C."/>
            <person name="Pearson M."/>
            <person name="Poon T.W."/>
            <person name="Priest M."/>
            <person name="Roberts A."/>
            <person name="Saif S."/>
            <person name="Shea T."/>
            <person name="Sisk P."/>
            <person name="Sykes S."/>
            <person name="Wortman J."/>
            <person name="Nusbaum C."/>
            <person name="Birren B."/>
        </authorList>
    </citation>
    <scope>NUCLEOTIDE SEQUENCE [LARGE SCALE GENOMIC DNA]</scope>
    <source>
        <strain evidence="2 3">CBS 617.96</strain>
    </source>
</reference>
<dbReference type="Gene3D" id="3.30.160.20">
    <property type="match status" value="1"/>
</dbReference>
<dbReference type="GO" id="GO:0004045">
    <property type="term" value="F:peptidyl-tRNA hydrolase activity"/>
    <property type="evidence" value="ECO:0007669"/>
    <property type="project" value="TreeGrafter"/>
</dbReference>
<dbReference type="HOGENOM" id="CLU_1731232_0_0_1"/>
<protein>
    <recommendedName>
        <fullName evidence="4">Prokaryotic-type class I peptide chain release factors domain-containing protein</fullName>
    </recommendedName>
</protein>
<dbReference type="InterPro" id="IPR052104">
    <property type="entry name" value="Mito_Release_Factor_mL62"/>
</dbReference>
<accession>W9XZW7</accession>
<dbReference type="eggNOG" id="KOG3429">
    <property type="taxonomic scope" value="Eukaryota"/>
</dbReference>
<feature type="compositionally biased region" description="Basic residues" evidence="1">
    <location>
        <begin position="133"/>
        <end position="145"/>
    </location>
</feature>
<dbReference type="Proteomes" id="UP000019484">
    <property type="component" value="Unassembled WGS sequence"/>
</dbReference>
<dbReference type="GO" id="GO:0016150">
    <property type="term" value="F:translation release factor activity, codon nonspecific"/>
    <property type="evidence" value="ECO:0007669"/>
    <property type="project" value="TreeGrafter"/>
</dbReference>
<dbReference type="PANTHER" id="PTHR11075:SF54">
    <property type="entry name" value="LARGE RIBOSOMAL SUBUNIT PROTEIN ML62"/>
    <property type="match status" value="1"/>
</dbReference>
<evidence type="ECO:0000313" key="2">
    <source>
        <dbReference type="EMBL" id="EXJ85778.1"/>
    </source>
</evidence>
<organism evidence="2 3">
    <name type="scientific">Capronia coronata CBS 617.96</name>
    <dbReference type="NCBI Taxonomy" id="1182541"/>
    <lineage>
        <taxon>Eukaryota</taxon>
        <taxon>Fungi</taxon>
        <taxon>Dikarya</taxon>
        <taxon>Ascomycota</taxon>
        <taxon>Pezizomycotina</taxon>
        <taxon>Eurotiomycetes</taxon>
        <taxon>Chaetothyriomycetidae</taxon>
        <taxon>Chaetothyriales</taxon>
        <taxon>Herpotrichiellaceae</taxon>
        <taxon>Capronia</taxon>
    </lineage>
</organism>